<dbReference type="GO" id="GO:0005886">
    <property type="term" value="C:plasma membrane"/>
    <property type="evidence" value="ECO:0007669"/>
    <property type="project" value="UniProtKB-SubCell"/>
</dbReference>
<dbReference type="GO" id="GO:0015171">
    <property type="term" value="F:amino acid transmembrane transporter activity"/>
    <property type="evidence" value="ECO:0007669"/>
    <property type="project" value="TreeGrafter"/>
</dbReference>
<keyword evidence="5 6" id="KW-0472">Membrane</keyword>
<keyword evidence="4 6" id="KW-1133">Transmembrane helix</keyword>
<evidence type="ECO:0000256" key="6">
    <source>
        <dbReference type="SAM" id="Phobius"/>
    </source>
</evidence>
<keyword evidence="2" id="KW-1003">Cell membrane</keyword>
<evidence type="ECO:0000256" key="3">
    <source>
        <dbReference type="ARBA" id="ARBA00022692"/>
    </source>
</evidence>
<comment type="subcellular location">
    <subcellularLocation>
        <location evidence="1">Cell membrane</location>
        <topology evidence="1">Multi-pass membrane protein</topology>
    </subcellularLocation>
</comment>
<dbReference type="PANTHER" id="PTHR30086">
    <property type="entry name" value="ARGININE EXPORTER PROTEIN ARGO"/>
    <property type="match status" value="1"/>
</dbReference>
<accession>T0Z9F2</accession>
<evidence type="ECO:0000313" key="7">
    <source>
        <dbReference type="EMBL" id="EQD25784.1"/>
    </source>
</evidence>
<reference evidence="7" key="2">
    <citation type="journal article" date="2014" name="ISME J.">
        <title>Microbial stratification in low pH oxic and suboxic macroscopic growths along an acid mine drainage.</title>
        <authorList>
            <person name="Mendez-Garcia C."/>
            <person name="Mesa V."/>
            <person name="Sprenger R.R."/>
            <person name="Richter M."/>
            <person name="Diez M.S."/>
            <person name="Solano J."/>
            <person name="Bargiela R."/>
            <person name="Golyshina O.V."/>
            <person name="Manteca A."/>
            <person name="Ramos J.L."/>
            <person name="Gallego J.R."/>
            <person name="Llorente I."/>
            <person name="Martins Dos Santos V.A."/>
            <person name="Jensen O.N."/>
            <person name="Pelaez A.I."/>
            <person name="Sanchez J."/>
            <person name="Ferrer M."/>
        </authorList>
    </citation>
    <scope>NUCLEOTIDE SEQUENCE</scope>
</reference>
<organism evidence="7">
    <name type="scientific">mine drainage metagenome</name>
    <dbReference type="NCBI Taxonomy" id="410659"/>
    <lineage>
        <taxon>unclassified sequences</taxon>
        <taxon>metagenomes</taxon>
        <taxon>ecological metagenomes</taxon>
    </lineage>
</organism>
<keyword evidence="3 6" id="KW-0812">Transmembrane</keyword>
<feature type="transmembrane region" description="Helical" evidence="6">
    <location>
        <begin position="37"/>
        <end position="55"/>
    </location>
</feature>
<evidence type="ECO:0000256" key="4">
    <source>
        <dbReference type="ARBA" id="ARBA00022989"/>
    </source>
</evidence>
<evidence type="ECO:0000256" key="5">
    <source>
        <dbReference type="ARBA" id="ARBA00023136"/>
    </source>
</evidence>
<feature type="non-terminal residue" evidence="7">
    <location>
        <position position="152"/>
    </location>
</feature>
<name>T0Z9F2_9ZZZZ</name>
<gene>
    <name evidence="7" type="ORF">B1A_22156</name>
</gene>
<dbReference type="InterPro" id="IPR001123">
    <property type="entry name" value="LeuE-type"/>
</dbReference>
<dbReference type="PANTHER" id="PTHR30086:SF20">
    <property type="entry name" value="ARGININE EXPORTER PROTEIN ARGO-RELATED"/>
    <property type="match status" value="1"/>
</dbReference>
<proteinExistence type="predicted"/>
<evidence type="ECO:0000256" key="2">
    <source>
        <dbReference type="ARBA" id="ARBA00022475"/>
    </source>
</evidence>
<protein>
    <submittedName>
        <fullName evidence="7">Lysine exporter protein (LYSE/YGGA)</fullName>
    </submittedName>
</protein>
<dbReference type="AlphaFoldDB" id="T0Z9F2"/>
<dbReference type="Pfam" id="PF01810">
    <property type="entry name" value="LysE"/>
    <property type="match status" value="1"/>
</dbReference>
<sequence length="152" mass="16249">MAIVFIVVPGPSVLFTIGRGIALGSRAAVGTVLGNSVGVFVQGSIVAFGVGAILTHSPAIRTILRIGGALYLAYLGVRTWRHRHDRVNVEIDGTTQMPMAKVIAEGVWVGFANPKTAVFMAAILPQFANSRYGNLSWQMLAYNLEFGIMGFI</sequence>
<dbReference type="EMBL" id="AUZX01016391">
    <property type="protein sequence ID" value="EQD25784.1"/>
    <property type="molecule type" value="Genomic_DNA"/>
</dbReference>
<comment type="caution">
    <text evidence="7">The sequence shown here is derived from an EMBL/GenBank/DDBJ whole genome shotgun (WGS) entry which is preliminary data.</text>
</comment>
<evidence type="ECO:0000256" key="1">
    <source>
        <dbReference type="ARBA" id="ARBA00004651"/>
    </source>
</evidence>
<reference evidence="7" key="1">
    <citation type="submission" date="2013-08" db="EMBL/GenBank/DDBJ databases">
        <authorList>
            <person name="Mendez C."/>
            <person name="Richter M."/>
            <person name="Ferrer M."/>
            <person name="Sanchez J."/>
        </authorList>
    </citation>
    <scope>NUCLEOTIDE SEQUENCE</scope>
</reference>